<dbReference type="InterPro" id="IPR051799">
    <property type="entry name" value="NADH_flavin_oxidoreductase"/>
</dbReference>
<evidence type="ECO:0000256" key="1">
    <source>
        <dbReference type="ARBA" id="ARBA00022630"/>
    </source>
</evidence>
<organism evidence="3 4">
    <name type="scientific">Ditylenchus destructor</name>
    <dbReference type="NCBI Taxonomy" id="166010"/>
    <lineage>
        <taxon>Eukaryota</taxon>
        <taxon>Metazoa</taxon>
        <taxon>Ecdysozoa</taxon>
        <taxon>Nematoda</taxon>
        <taxon>Chromadorea</taxon>
        <taxon>Rhabditida</taxon>
        <taxon>Tylenchina</taxon>
        <taxon>Tylenchomorpha</taxon>
        <taxon>Sphaerularioidea</taxon>
        <taxon>Anguinidae</taxon>
        <taxon>Anguininae</taxon>
        <taxon>Ditylenchus</taxon>
    </lineage>
</organism>
<evidence type="ECO:0000313" key="4">
    <source>
        <dbReference type="Proteomes" id="UP001201812"/>
    </source>
</evidence>
<dbReference type="EMBL" id="JAKKPZ010000242">
    <property type="protein sequence ID" value="KAI1697947.1"/>
    <property type="molecule type" value="Genomic_DNA"/>
</dbReference>
<reference evidence="3" key="1">
    <citation type="submission" date="2022-01" db="EMBL/GenBank/DDBJ databases">
        <title>Genome Sequence Resource for Two Populations of Ditylenchus destructor, the Migratory Endoparasitic Phytonematode.</title>
        <authorList>
            <person name="Zhang H."/>
            <person name="Lin R."/>
            <person name="Xie B."/>
        </authorList>
    </citation>
    <scope>NUCLEOTIDE SEQUENCE</scope>
    <source>
        <strain evidence="3">BazhouSP</strain>
    </source>
</reference>
<dbReference type="GO" id="GO:0016491">
    <property type="term" value="F:oxidoreductase activity"/>
    <property type="evidence" value="ECO:0007669"/>
    <property type="project" value="UniProtKB-KW"/>
</dbReference>
<name>A0AAD4QYB5_9BILA</name>
<evidence type="ECO:0000313" key="3">
    <source>
        <dbReference type="EMBL" id="KAI1697947.1"/>
    </source>
</evidence>
<keyword evidence="2" id="KW-0560">Oxidoreductase</keyword>
<dbReference type="PANTHER" id="PTHR43656">
    <property type="entry name" value="BINDING OXIDOREDUCTASE, PUTATIVE (AFU_ORTHOLOGUE AFUA_2G08260)-RELATED"/>
    <property type="match status" value="1"/>
</dbReference>
<dbReference type="AlphaFoldDB" id="A0AAD4QYB5"/>
<sequence>MPSRYETDEEVVPDWLGKDLKLPHSGLVVKNRFYKGPMSEYIAVADKENLKASGVPTAVFANMNEKWAAGGFGMIVTGTILLDETGLARIPGNLLINPEADTPERRAGFKAIADAVKKHGSLMIGRLMNGGEQQSFLKSIGEEVTKSAFHKTKYGIKYLYDSGFSGASYQLVAIPTIEDGKRPDLAKLFTLIDALVEAKRSTIPEDSSFSLGIKLSTAKFQPFGVTFEDFVKIAQKLESCPFDYIELAGGNYEHPYENARERETFFQKIVDEIKDHVKSIPIIVIGGFRTVKVMERLLKEGKVDGIGLARPAAAEFDFPQKVLNGQVQATKWNPFEQDMAMSVLAGAAQMNQAGLRSLEENNGQPNFGVMDLSDEKVLEKFMAAKNDFVEKAEELRKQGKLAWGAVVIANGMNV</sequence>
<dbReference type="Proteomes" id="UP001201812">
    <property type="component" value="Unassembled WGS sequence"/>
</dbReference>
<evidence type="ECO:0000256" key="2">
    <source>
        <dbReference type="ARBA" id="ARBA00023002"/>
    </source>
</evidence>
<dbReference type="InterPro" id="IPR013785">
    <property type="entry name" value="Aldolase_TIM"/>
</dbReference>
<comment type="caution">
    <text evidence="3">The sequence shown here is derived from an EMBL/GenBank/DDBJ whole genome shotgun (WGS) entry which is preliminary data.</text>
</comment>
<gene>
    <name evidence="3" type="ORF">DdX_18189</name>
</gene>
<dbReference type="PANTHER" id="PTHR43656:SF5">
    <property type="entry name" value="NADH:FLAVIN OXIDOREDUCTASE_NADH OXIDASE N-TERMINAL DOMAIN-CONTAINING PROTEIN"/>
    <property type="match status" value="1"/>
</dbReference>
<keyword evidence="1" id="KW-0285">Flavoprotein</keyword>
<keyword evidence="4" id="KW-1185">Reference proteome</keyword>
<dbReference type="SUPFAM" id="SSF51395">
    <property type="entry name" value="FMN-linked oxidoreductases"/>
    <property type="match status" value="1"/>
</dbReference>
<protein>
    <submittedName>
        <fullName evidence="3">NADH-dependent flavin oxidoreductase nadA</fullName>
    </submittedName>
</protein>
<proteinExistence type="predicted"/>
<accession>A0AAD4QYB5</accession>
<dbReference type="Gene3D" id="3.20.20.70">
    <property type="entry name" value="Aldolase class I"/>
    <property type="match status" value="2"/>
</dbReference>